<comment type="subcellular location">
    <subcellularLocation>
        <location evidence="1">Membrane</location>
        <topology evidence="1">Multi-pass membrane protein</topology>
    </subcellularLocation>
</comment>
<keyword evidence="5 7" id="KW-1133">Transmembrane helix</keyword>
<evidence type="ECO:0000256" key="1">
    <source>
        <dbReference type="ARBA" id="ARBA00004141"/>
    </source>
</evidence>
<gene>
    <name evidence="9" type="ORF">MKP09_24015</name>
</gene>
<comment type="caution">
    <text evidence="9">The sequence shown here is derived from an EMBL/GenBank/DDBJ whole genome shotgun (WGS) entry which is preliminary data.</text>
</comment>
<dbReference type="Gene3D" id="1.20.1530.20">
    <property type="match status" value="1"/>
</dbReference>
<feature type="transmembrane region" description="Helical" evidence="7">
    <location>
        <begin position="188"/>
        <end position="211"/>
    </location>
</feature>
<name>A0ABS9SQV2_9BACT</name>
<dbReference type="EMBL" id="JAKWBL010000004">
    <property type="protein sequence ID" value="MCH5600762.1"/>
    <property type="molecule type" value="Genomic_DNA"/>
</dbReference>
<evidence type="ECO:0000313" key="9">
    <source>
        <dbReference type="EMBL" id="MCH5600762.1"/>
    </source>
</evidence>
<evidence type="ECO:0000256" key="2">
    <source>
        <dbReference type="ARBA" id="ARBA00005551"/>
    </source>
</evidence>
<feature type="transmembrane region" description="Helical" evidence="7">
    <location>
        <begin position="62"/>
        <end position="81"/>
    </location>
</feature>
<dbReference type="InterPro" id="IPR006153">
    <property type="entry name" value="Cation/H_exchanger_TM"/>
</dbReference>
<keyword evidence="3" id="KW-0813">Transport</keyword>
<evidence type="ECO:0000313" key="10">
    <source>
        <dbReference type="Proteomes" id="UP001202248"/>
    </source>
</evidence>
<feature type="transmembrane region" description="Helical" evidence="7">
    <location>
        <begin position="121"/>
        <end position="140"/>
    </location>
</feature>
<keyword evidence="10" id="KW-1185">Reference proteome</keyword>
<accession>A0ABS9SQV2</accession>
<feature type="transmembrane region" description="Helical" evidence="7">
    <location>
        <begin position="152"/>
        <end position="176"/>
    </location>
</feature>
<dbReference type="InterPro" id="IPR038770">
    <property type="entry name" value="Na+/solute_symporter_sf"/>
</dbReference>
<evidence type="ECO:0000259" key="8">
    <source>
        <dbReference type="Pfam" id="PF00999"/>
    </source>
</evidence>
<feature type="transmembrane region" description="Helical" evidence="7">
    <location>
        <begin position="6"/>
        <end position="25"/>
    </location>
</feature>
<evidence type="ECO:0000256" key="6">
    <source>
        <dbReference type="ARBA" id="ARBA00023136"/>
    </source>
</evidence>
<feature type="transmembrane region" description="Helical" evidence="7">
    <location>
        <begin position="93"/>
        <end position="115"/>
    </location>
</feature>
<dbReference type="Proteomes" id="UP001202248">
    <property type="component" value="Unassembled WGS sequence"/>
</dbReference>
<feature type="transmembrane region" description="Helical" evidence="7">
    <location>
        <begin position="32"/>
        <end position="50"/>
    </location>
</feature>
<dbReference type="Pfam" id="PF00999">
    <property type="entry name" value="Na_H_Exchanger"/>
    <property type="match status" value="1"/>
</dbReference>
<evidence type="ECO:0000256" key="4">
    <source>
        <dbReference type="ARBA" id="ARBA00022692"/>
    </source>
</evidence>
<protein>
    <submittedName>
        <fullName evidence="9">Cation:proton antiporter</fullName>
    </submittedName>
</protein>
<proteinExistence type="inferred from homology"/>
<evidence type="ECO:0000256" key="7">
    <source>
        <dbReference type="SAM" id="Phobius"/>
    </source>
</evidence>
<evidence type="ECO:0000256" key="3">
    <source>
        <dbReference type="ARBA" id="ARBA00022448"/>
    </source>
</evidence>
<keyword evidence="6 7" id="KW-0472">Membrane</keyword>
<comment type="similarity">
    <text evidence="2">Belongs to the monovalent cation:proton antiporter 2 (CPA2) transporter (TC 2.A.37) family.</text>
</comment>
<sequence>MNHLPHLITDLALILGVASIITIIFKRLQLPLILGYLVSGILISPNFKIFPPKVYELTDVQIWGEIGVIFLLFSLGLEFSFKKLAKMGGSATTAAGFEAVGMAIMGFGLGKLLGWQLMDCIFLGACLTISSSSVIVKSFADLGLKQRNFAQLVYGILVVEDLIAVVLLVLLGTFVVSQTFDAGEIGLSILKLAFFLSFGLWVVFFLFLLFLKKPKIF</sequence>
<organism evidence="9 10">
    <name type="scientific">Niabella ginsengisoli</name>
    <dbReference type="NCBI Taxonomy" id="522298"/>
    <lineage>
        <taxon>Bacteria</taxon>
        <taxon>Pseudomonadati</taxon>
        <taxon>Bacteroidota</taxon>
        <taxon>Chitinophagia</taxon>
        <taxon>Chitinophagales</taxon>
        <taxon>Chitinophagaceae</taxon>
        <taxon>Niabella</taxon>
    </lineage>
</organism>
<dbReference type="PANTHER" id="PTHR42751">
    <property type="entry name" value="SODIUM/HYDROGEN EXCHANGER FAMILY/TRKA DOMAIN PROTEIN"/>
    <property type="match status" value="1"/>
</dbReference>
<dbReference type="PANTHER" id="PTHR42751:SF3">
    <property type="entry name" value="SODIUM_GLUTAMATE SYMPORTER"/>
    <property type="match status" value="1"/>
</dbReference>
<reference evidence="9 10" key="1">
    <citation type="submission" date="2022-02" db="EMBL/GenBank/DDBJ databases">
        <authorList>
            <person name="Min J."/>
        </authorList>
    </citation>
    <scope>NUCLEOTIDE SEQUENCE [LARGE SCALE GENOMIC DNA]</scope>
    <source>
        <strain evidence="9 10">GR10-1</strain>
    </source>
</reference>
<feature type="domain" description="Cation/H+ exchanger transmembrane" evidence="8">
    <location>
        <begin position="17"/>
        <end position="212"/>
    </location>
</feature>
<evidence type="ECO:0000256" key="5">
    <source>
        <dbReference type="ARBA" id="ARBA00022989"/>
    </source>
</evidence>
<keyword evidence="4 7" id="KW-0812">Transmembrane</keyword>
<dbReference type="RefSeq" id="WP_240833157.1">
    <property type="nucleotide sequence ID" value="NZ_JAKWBL010000004.1"/>
</dbReference>